<evidence type="ECO:0000313" key="2">
    <source>
        <dbReference type="EMBL" id="SKD09630.1"/>
    </source>
</evidence>
<dbReference type="EMBL" id="FUZZ01000005">
    <property type="protein sequence ID" value="SKD09630.1"/>
    <property type="molecule type" value="Genomic_DNA"/>
</dbReference>
<evidence type="ECO:0000259" key="1">
    <source>
        <dbReference type="Pfam" id="PF20041"/>
    </source>
</evidence>
<name>A0A1T5PA56_9BACT</name>
<accession>A0A1T5PA56</accession>
<dbReference type="STRING" id="393003.SAMN05660461_5519"/>
<feature type="domain" description="DUF6443" evidence="1">
    <location>
        <begin position="73"/>
        <end position="201"/>
    </location>
</feature>
<gene>
    <name evidence="2" type="ORF">SAMN05660461_5519</name>
</gene>
<proteinExistence type="predicted"/>
<reference evidence="2 3" key="1">
    <citation type="submission" date="2017-02" db="EMBL/GenBank/DDBJ databases">
        <authorList>
            <person name="Peterson S.W."/>
        </authorList>
    </citation>
    <scope>NUCLEOTIDE SEQUENCE [LARGE SCALE GENOMIC DNA]</scope>
    <source>
        <strain evidence="2 3">DSM 18108</strain>
    </source>
</reference>
<dbReference type="Proteomes" id="UP000190166">
    <property type="component" value="Unassembled WGS sequence"/>
</dbReference>
<protein>
    <submittedName>
        <fullName evidence="2">RHS repeat-associated core domain-containing protein</fullName>
    </submittedName>
</protein>
<sequence length="1509" mass="163983">MISSLISISKQHGISYYPRLAGIVAGLFSGMLTVTAQTPNTSTRPVATPVQTPAAYTNPLINYVRTWEPALPTTDTAYVASASRSVAEVRQTTAYVDGLGRPLQTVAKAMSFGGNDIVSPVVYDQFGREQTKYLPYVPQGVKDGKFKTDPFNAQKSFYQTQVPGASGESVYYSRVDYEASPLNRVLKTYAPGNSWAKNDPSTVERGGNHPVENQYLINAATDSVRIWDFAAGAIIPTSAAGRIYAAGQLYKNISIDEAGGQVVEYKDKEGKVLLKKVQLGTNPGTGHMGWLCTYYAYDDLGNLRFVIPPKAVEAIISNWTISTAIAAELCFIYRYDGRNRMIVKKVPGADSTEMVYDVRDRLAFSRDGNMKGESWLVTFYDGLNRPTMTALYNVATDRAILQATMNTATSNTQSLSYNFPGTADLVLAFHNGSNSYVATNSITLTDGFDTGTGTEVIAEINTAASNGTASVTVTNPLPNIPISALTPLTYTFYESYGFAGKQNYASTDITKPQAGSNLNAEALPATASTMIKGLVTGTKVKVLDTDQWLTTTNYYNDKGRLIQTISDNVSRGQDVTTNLYDFNGKLLSTYLSHRNQRSGTRPQTDVLTMLTYDAGGRLLSIKKKLNNDADLERTIAVNEYDELGQLKKKRLGINGTGAPVETLNYDYNIRGWLKGINKDFIPAAGSITNWFGQELSYDYGFTASQFNGNIAGAKWKSRSNGIARAYGYSYDKGNRLTGAQFTQQNTGSTNWTDNLANFSVSGLSYDANGNILYMNQKGLNGAVVQTIDSLKYGYVAGSNKLSFVTDRKNNTQSQLGDFKEINNNETADYIYDVNGNLTKDANKNIAAIRYNHLNLPDSIAITGKGLIKYQYDAAGNKLRKIVVDNTLTPAKTTTTDYINGFVYQNDTLQFLAHEEGRVRAVFESGQPLAFAYDYFVKDHLGNVRMVLTEQTDLSMYAATMETSAAATETALFSNIDNTRSAKPAGYPSDESAGTNASVSKLTAANGGKKIGPSLVLRVMAGDTIQIGAKAFYKSTGPQNKNTPTAPAESMLADLVQVFNGSTSADGTHGVASSEQATPFNSSFYNNDYQRLKEKEPDQQNVDRPKAYLNFVLFDDQFKLVDGNSGVKQVKAEPDQLQTLAQDKMVMEKSGFLYVYTSNESPQDVFFDNVVVAQASGPLLEETHYYPFGLTMAGISSNALKGANYPENRKKYNGIEFTEDLDLDIYDAQLRNLDPQIGRWNQIDPKIEKMEMWSPYVSNYDNPIRYNDFLGDEPGGPGDPETWNTSSSGYDILKGGLEIKAGIKNLISSVVSQLTSVNGMGPRTVYSVTEGMNDNGGRTAEITSSVVFDKDAGSRFLNWEVGKGAVNLASLTPAGKIGALNTPMLAAEAGGPTVANEGIKLAEQASYTLTKHGELTNGVYTVSQEAMKKHVFGGVEGKSVFYPTVNANETVLKAAEHADAAGLWNAQGKAKVQVLNTNVGILGSGEPTNFINIYRKINGLIHGSPGTPVK</sequence>
<organism evidence="2 3">
    <name type="scientific">Chitinophaga ginsengisegetis</name>
    <dbReference type="NCBI Taxonomy" id="393003"/>
    <lineage>
        <taxon>Bacteria</taxon>
        <taxon>Pseudomonadati</taxon>
        <taxon>Bacteroidota</taxon>
        <taxon>Chitinophagia</taxon>
        <taxon>Chitinophagales</taxon>
        <taxon>Chitinophagaceae</taxon>
        <taxon>Chitinophaga</taxon>
    </lineage>
</organism>
<evidence type="ECO:0000313" key="3">
    <source>
        <dbReference type="Proteomes" id="UP000190166"/>
    </source>
</evidence>
<dbReference type="InterPro" id="IPR045619">
    <property type="entry name" value="DUF6443"/>
</dbReference>
<dbReference type="Gene3D" id="2.180.10.10">
    <property type="entry name" value="RHS repeat-associated core"/>
    <property type="match status" value="2"/>
</dbReference>
<dbReference type="Pfam" id="PF20041">
    <property type="entry name" value="DUF6443"/>
    <property type="match status" value="1"/>
</dbReference>
<keyword evidence="3" id="KW-1185">Reference proteome</keyword>